<dbReference type="CDD" id="cd21471">
    <property type="entry name" value="CrtC-like"/>
    <property type="match status" value="1"/>
</dbReference>
<feature type="compositionally biased region" description="Basic and acidic residues" evidence="1">
    <location>
        <begin position="1"/>
        <end position="11"/>
    </location>
</feature>
<sequence>MRKMRAAEPRGADAAQPIETQGPAPDFNIDVPPRGYAWWYVDALSDDGRHGLTIIAFIGSVFSPYYFKGRHRGKLDPREYCAVNACLYGEQRRWAMTERGADALTQSDDALTIGPSSVRWNPDQTLTVELDEMGMPFPQRVVPQRIRGRIHVKPNFINQRVFTLDANGRHHWRPIAPTARVEVELDRPDLKWSGHAYLDRNWGAEPLEDAFAYWDWCRATLGEDESAVLYNMDRRDGTPFSLALNFAADGTISEFDPPPNHKLPRGTVWRSPRSMQADEPPRIVETLEDTPFYTRSVVSAKLQGRQAEAVHESVSLDRFTSPWVQPLLPYRMPKR</sequence>
<protein>
    <submittedName>
        <fullName evidence="2">Hydroxyneurosporene synthase</fullName>
    </submittedName>
</protein>
<accession>W0E6N6</accession>
<name>W0E6N6_MARPU</name>
<gene>
    <name evidence="2" type="ORF">MARPU_13285</name>
</gene>
<organism evidence="2 3">
    <name type="scientific">Marichromatium purpuratum 984</name>
    <dbReference type="NCBI Taxonomy" id="765910"/>
    <lineage>
        <taxon>Bacteria</taxon>
        <taxon>Pseudomonadati</taxon>
        <taxon>Pseudomonadota</taxon>
        <taxon>Gammaproteobacteria</taxon>
        <taxon>Chromatiales</taxon>
        <taxon>Chromatiaceae</taxon>
        <taxon>Marichromatium</taxon>
    </lineage>
</organism>
<dbReference type="Proteomes" id="UP000005275">
    <property type="component" value="Chromosome"/>
</dbReference>
<feature type="region of interest" description="Disordered" evidence="1">
    <location>
        <begin position="255"/>
        <end position="276"/>
    </location>
</feature>
<dbReference type="STRING" id="765910.MARPU_13285"/>
<keyword evidence="3" id="KW-1185">Reference proteome</keyword>
<dbReference type="EMBL" id="CP007031">
    <property type="protein sequence ID" value="AHF04706.1"/>
    <property type="molecule type" value="Genomic_DNA"/>
</dbReference>
<reference evidence="2 3" key="1">
    <citation type="submission" date="2013-12" db="EMBL/GenBank/DDBJ databases">
        <authorList>
            <consortium name="DOE Joint Genome Institute"/>
            <person name="Bryant D.A."/>
            <person name="Huntemann M."/>
            <person name="Han J."/>
            <person name="Chen A."/>
            <person name="Kyrpides N."/>
            <person name="Mavromatis K."/>
            <person name="Markowitz V."/>
            <person name="Palaniappan K."/>
            <person name="Ivanova N."/>
            <person name="Schaumberg A."/>
            <person name="Pati A."/>
            <person name="Liolios K."/>
            <person name="Nordberg H.P."/>
            <person name="Cantor M.N."/>
            <person name="Hua S.X."/>
            <person name="Woyke T."/>
        </authorList>
    </citation>
    <scope>NUCLEOTIDE SEQUENCE [LARGE SCALE GENOMIC DNA]</scope>
    <source>
        <strain evidence="2 3">984</strain>
    </source>
</reference>
<feature type="region of interest" description="Disordered" evidence="1">
    <location>
        <begin position="1"/>
        <end position="26"/>
    </location>
</feature>
<dbReference type="SUPFAM" id="SSF159245">
    <property type="entry name" value="AttH-like"/>
    <property type="match status" value="1"/>
</dbReference>
<dbReference type="eggNOG" id="COG5621">
    <property type="taxonomic scope" value="Bacteria"/>
</dbReference>
<dbReference type="KEGG" id="mpur:MARPU_13285"/>
<evidence type="ECO:0000313" key="2">
    <source>
        <dbReference type="EMBL" id="AHF04706.1"/>
    </source>
</evidence>
<dbReference type="HOGENOM" id="CLU_056173_0_0_6"/>
<dbReference type="AlphaFoldDB" id="W0E6N6"/>
<proteinExistence type="predicted"/>
<evidence type="ECO:0000313" key="3">
    <source>
        <dbReference type="Proteomes" id="UP000005275"/>
    </source>
</evidence>
<evidence type="ECO:0000256" key="1">
    <source>
        <dbReference type="SAM" id="MobiDB-lite"/>
    </source>
</evidence>